<evidence type="ECO:0000256" key="1">
    <source>
        <dbReference type="ARBA" id="ARBA00004123"/>
    </source>
</evidence>
<dbReference type="GO" id="GO:0003677">
    <property type="term" value="F:DNA binding"/>
    <property type="evidence" value="ECO:0007669"/>
    <property type="project" value="UniProtKB-KW"/>
</dbReference>
<dbReference type="EMBL" id="JAPWDO010000009">
    <property type="protein sequence ID" value="KAJ5456684.1"/>
    <property type="molecule type" value="Genomic_DNA"/>
</dbReference>
<dbReference type="InterPro" id="IPR036864">
    <property type="entry name" value="Zn2-C6_fun-type_DNA-bd_sf"/>
</dbReference>
<dbReference type="CDD" id="cd00067">
    <property type="entry name" value="GAL4"/>
    <property type="match status" value="1"/>
</dbReference>
<dbReference type="Pfam" id="PF00172">
    <property type="entry name" value="Zn_clus"/>
    <property type="match status" value="1"/>
</dbReference>
<evidence type="ECO:0000256" key="2">
    <source>
        <dbReference type="ARBA" id="ARBA00022723"/>
    </source>
</evidence>
<evidence type="ECO:0000313" key="11">
    <source>
        <dbReference type="Proteomes" id="UP001147760"/>
    </source>
</evidence>
<evidence type="ECO:0000256" key="5">
    <source>
        <dbReference type="ARBA" id="ARBA00023125"/>
    </source>
</evidence>
<dbReference type="InterPro" id="IPR051615">
    <property type="entry name" value="Transcr_Regulatory_Elem"/>
</dbReference>
<reference evidence="10" key="2">
    <citation type="journal article" date="2023" name="IMA Fungus">
        <title>Comparative genomic study of the Penicillium genus elucidates a diverse pangenome and 15 lateral gene transfer events.</title>
        <authorList>
            <person name="Petersen C."/>
            <person name="Sorensen T."/>
            <person name="Nielsen M.R."/>
            <person name="Sondergaard T.E."/>
            <person name="Sorensen J.L."/>
            <person name="Fitzpatrick D.A."/>
            <person name="Frisvad J.C."/>
            <person name="Nielsen K.L."/>
        </authorList>
    </citation>
    <scope>NUCLEOTIDE SEQUENCE</scope>
    <source>
        <strain evidence="10">IBT 17660</strain>
    </source>
</reference>
<dbReference type="OrthoDB" id="2162761at2759"/>
<evidence type="ECO:0000259" key="9">
    <source>
        <dbReference type="PROSITE" id="PS50048"/>
    </source>
</evidence>
<keyword evidence="7" id="KW-0539">Nucleus</keyword>
<organism evidence="10 11">
    <name type="scientific">Penicillium desertorum</name>
    <dbReference type="NCBI Taxonomy" id="1303715"/>
    <lineage>
        <taxon>Eukaryota</taxon>
        <taxon>Fungi</taxon>
        <taxon>Dikarya</taxon>
        <taxon>Ascomycota</taxon>
        <taxon>Pezizomycotina</taxon>
        <taxon>Eurotiomycetes</taxon>
        <taxon>Eurotiomycetidae</taxon>
        <taxon>Eurotiales</taxon>
        <taxon>Aspergillaceae</taxon>
        <taxon>Penicillium</taxon>
    </lineage>
</organism>
<keyword evidence="11" id="KW-1185">Reference proteome</keyword>
<feature type="region of interest" description="Disordered" evidence="8">
    <location>
        <begin position="732"/>
        <end position="772"/>
    </location>
</feature>
<feature type="domain" description="Zn(2)-C6 fungal-type" evidence="9">
    <location>
        <begin position="17"/>
        <end position="48"/>
    </location>
</feature>
<evidence type="ECO:0000313" key="10">
    <source>
        <dbReference type="EMBL" id="KAJ5456684.1"/>
    </source>
</evidence>
<dbReference type="PROSITE" id="PS50048">
    <property type="entry name" value="ZN2_CY6_FUNGAL_2"/>
    <property type="match status" value="1"/>
</dbReference>
<dbReference type="Gene3D" id="4.10.240.10">
    <property type="entry name" value="Zn(2)-C6 fungal-type DNA-binding domain"/>
    <property type="match status" value="1"/>
</dbReference>
<dbReference type="CDD" id="cd12148">
    <property type="entry name" value="fungal_TF_MHR"/>
    <property type="match status" value="1"/>
</dbReference>
<dbReference type="InterPro" id="IPR001138">
    <property type="entry name" value="Zn2Cys6_DnaBD"/>
</dbReference>
<dbReference type="GO" id="GO:0006351">
    <property type="term" value="P:DNA-templated transcription"/>
    <property type="evidence" value="ECO:0007669"/>
    <property type="project" value="InterPro"/>
</dbReference>
<gene>
    <name evidence="10" type="ORF">N7530_011958</name>
</gene>
<reference evidence="10" key="1">
    <citation type="submission" date="2022-12" db="EMBL/GenBank/DDBJ databases">
        <authorList>
            <person name="Petersen C."/>
        </authorList>
    </citation>
    <scope>NUCLEOTIDE SEQUENCE</scope>
    <source>
        <strain evidence="10">IBT 17660</strain>
    </source>
</reference>
<evidence type="ECO:0000256" key="7">
    <source>
        <dbReference type="ARBA" id="ARBA00023242"/>
    </source>
</evidence>
<comment type="subcellular location">
    <subcellularLocation>
        <location evidence="1">Nucleus</location>
    </subcellularLocation>
</comment>
<sequence length="833" mass="93058">MSAERAQPSKRRCVSTACVACRKRKSKCDGNLPSCAACSSVYHTPCVYDPNSDHRRKGVYKKDTDTLRTRNTTLQTLIQAILNYDEADAFELVRQIRSCDDLEDVAASVIAQEKGLMSTDQAAKESASKENMAEIDQFESELAGKMSELMLDGSRKFIGGTSNLIFLPPGSELHESASIQNNLAISADNQTHAVSRWTEVTDDDSLISHLMTMYFTWHYPFFTTLSKNMFYRDYIRGVSGSYCSSLLVNAILALGCHFSSWQGAFDDPQDLATAGNHFFKEAKRLVLQNDEHENAKLCTVQAFALMSVREAGCGREGKGWVYSGLSFRMAFDLGLNLDSAHLGAHSLSEEEIDARRITFWGCYLIDKCWSNYLGRQPQLTSANANVPKFDVLPQEEAELWSPYTDSGVGHEHTQPSRTRAVALQISKLSEISSDVLVFFYHPTELENSQPKQSELKKLSDVHTRLEAWKNNLPRELVAKEGQLPQVLVMHMLYQLQIIHLYRPFLKYTKTNTPLPSHVSPRKICTQAAATVSKLLRVYKRGYGLKQICNIAVYIAHTACTVHLLNLPDKNAQRDVIHGLKNLEEMAEGWLCARRTLRILDISANKWQVELPPEAVSIFERTHNKWGSWGSWDQTTSPSTSDDYPIAPVLQTPTTPSRFSPSGPKFQHSRTEPIPMVDTPMAPQYGSIAAVPISFPPIQGMLPRHAQRPEFAPPEPTYLRPQVAYQFNPLPGSVTAPSSPHPNKWYDSSGARISPRNATPTPVASPVSGYDGTENLVEESQDWWSRNANAYGIGMDGWSGTWNATPQNQHSLMQYQDGNLMSVARPSSPGDEQP</sequence>
<protein>
    <recommendedName>
        <fullName evidence="9">Zn(2)-C6 fungal-type domain-containing protein</fullName>
    </recommendedName>
</protein>
<name>A0A9W9WF19_9EURO</name>
<dbReference type="PROSITE" id="PS00463">
    <property type="entry name" value="ZN2_CY6_FUNGAL_1"/>
    <property type="match status" value="1"/>
</dbReference>
<evidence type="ECO:0000256" key="3">
    <source>
        <dbReference type="ARBA" id="ARBA00022833"/>
    </source>
</evidence>
<dbReference type="Proteomes" id="UP001147760">
    <property type="component" value="Unassembled WGS sequence"/>
</dbReference>
<comment type="caution">
    <text evidence="10">The sequence shown here is derived from an EMBL/GenBank/DDBJ whole genome shotgun (WGS) entry which is preliminary data.</text>
</comment>
<dbReference type="InterPro" id="IPR007219">
    <property type="entry name" value="XnlR_reg_dom"/>
</dbReference>
<accession>A0A9W9WF19</accession>
<dbReference type="SMART" id="SM00906">
    <property type="entry name" value="Fungal_trans"/>
    <property type="match status" value="1"/>
</dbReference>
<dbReference type="AlphaFoldDB" id="A0A9W9WF19"/>
<dbReference type="PANTHER" id="PTHR31313:SF81">
    <property type="entry name" value="TY1 ENHANCER ACTIVATOR"/>
    <property type="match status" value="1"/>
</dbReference>
<keyword evidence="3" id="KW-0862">Zinc</keyword>
<evidence type="ECO:0000256" key="6">
    <source>
        <dbReference type="ARBA" id="ARBA00023163"/>
    </source>
</evidence>
<keyword evidence="5" id="KW-0238">DNA-binding</keyword>
<dbReference type="Pfam" id="PF04082">
    <property type="entry name" value="Fungal_trans"/>
    <property type="match status" value="1"/>
</dbReference>
<keyword evidence="6" id="KW-0804">Transcription</keyword>
<dbReference type="PANTHER" id="PTHR31313">
    <property type="entry name" value="TY1 ENHANCER ACTIVATOR"/>
    <property type="match status" value="1"/>
</dbReference>
<evidence type="ECO:0000256" key="8">
    <source>
        <dbReference type="SAM" id="MobiDB-lite"/>
    </source>
</evidence>
<evidence type="ECO:0000256" key="4">
    <source>
        <dbReference type="ARBA" id="ARBA00023015"/>
    </source>
</evidence>
<dbReference type="GO" id="GO:0005634">
    <property type="term" value="C:nucleus"/>
    <property type="evidence" value="ECO:0007669"/>
    <property type="project" value="UniProtKB-SubCell"/>
</dbReference>
<dbReference type="GO" id="GO:0000981">
    <property type="term" value="F:DNA-binding transcription factor activity, RNA polymerase II-specific"/>
    <property type="evidence" value="ECO:0007669"/>
    <property type="project" value="InterPro"/>
</dbReference>
<proteinExistence type="predicted"/>
<dbReference type="GO" id="GO:0008270">
    <property type="term" value="F:zinc ion binding"/>
    <property type="evidence" value="ECO:0007669"/>
    <property type="project" value="InterPro"/>
</dbReference>
<keyword evidence="2" id="KW-0479">Metal-binding</keyword>
<dbReference type="SMART" id="SM00066">
    <property type="entry name" value="GAL4"/>
    <property type="match status" value="1"/>
</dbReference>
<dbReference type="SUPFAM" id="SSF57701">
    <property type="entry name" value="Zn2/Cys6 DNA-binding domain"/>
    <property type="match status" value="1"/>
</dbReference>
<keyword evidence="4" id="KW-0805">Transcription regulation</keyword>